<organism evidence="2 3">
    <name type="scientific">Eumeta variegata</name>
    <name type="common">Bagworm moth</name>
    <name type="synonym">Eumeta japonica</name>
    <dbReference type="NCBI Taxonomy" id="151549"/>
    <lineage>
        <taxon>Eukaryota</taxon>
        <taxon>Metazoa</taxon>
        <taxon>Ecdysozoa</taxon>
        <taxon>Arthropoda</taxon>
        <taxon>Hexapoda</taxon>
        <taxon>Insecta</taxon>
        <taxon>Pterygota</taxon>
        <taxon>Neoptera</taxon>
        <taxon>Endopterygota</taxon>
        <taxon>Lepidoptera</taxon>
        <taxon>Glossata</taxon>
        <taxon>Ditrysia</taxon>
        <taxon>Tineoidea</taxon>
        <taxon>Psychidae</taxon>
        <taxon>Oiketicinae</taxon>
        <taxon>Eumeta</taxon>
    </lineage>
</organism>
<sequence>MKFSPCERGGEGGEKPIIGRPCARAHSPRSVAVSRHASILRDAVQKASPRGPRPPGPRAVRGAGGIGSRERTGYRAGGFPMNPETKENRIETVSLKNCFLELENIFEEQTDLPPTRKKKVVIAAHRYSQPQRSHQCFAGHLGSNSIPDLIGVDHRKSRSLDEAQQRKLLLHVYNL</sequence>
<reference evidence="2 3" key="1">
    <citation type="journal article" date="2019" name="Commun. Biol.">
        <title>The bagworm genome reveals a unique fibroin gene that provides high tensile strength.</title>
        <authorList>
            <person name="Kono N."/>
            <person name="Nakamura H."/>
            <person name="Ohtoshi R."/>
            <person name="Tomita M."/>
            <person name="Numata K."/>
            <person name="Arakawa K."/>
        </authorList>
    </citation>
    <scope>NUCLEOTIDE SEQUENCE [LARGE SCALE GENOMIC DNA]</scope>
</reference>
<dbReference type="AlphaFoldDB" id="A0A4C1T4U8"/>
<feature type="region of interest" description="Disordered" evidence="1">
    <location>
        <begin position="1"/>
        <end position="84"/>
    </location>
</feature>
<accession>A0A4C1T4U8</accession>
<evidence type="ECO:0000313" key="3">
    <source>
        <dbReference type="Proteomes" id="UP000299102"/>
    </source>
</evidence>
<evidence type="ECO:0000256" key="1">
    <source>
        <dbReference type="SAM" id="MobiDB-lite"/>
    </source>
</evidence>
<keyword evidence="3" id="KW-1185">Reference proteome</keyword>
<dbReference type="EMBL" id="BGZK01000034">
    <property type="protein sequence ID" value="GBP09236.1"/>
    <property type="molecule type" value="Genomic_DNA"/>
</dbReference>
<proteinExistence type="predicted"/>
<name>A0A4C1T4U8_EUMVA</name>
<dbReference type="Proteomes" id="UP000299102">
    <property type="component" value="Unassembled WGS sequence"/>
</dbReference>
<protein>
    <submittedName>
        <fullName evidence="2">Uncharacterized protein</fullName>
    </submittedName>
</protein>
<comment type="caution">
    <text evidence="2">The sequence shown here is derived from an EMBL/GenBank/DDBJ whole genome shotgun (WGS) entry which is preliminary data.</text>
</comment>
<gene>
    <name evidence="2" type="ORF">EVAR_4091_1</name>
</gene>
<evidence type="ECO:0000313" key="2">
    <source>
        <dbReference type="EMBL" id="GBP09236.1"/>
    </source>
</evidence>